<keyword evidence="3" id="KW-0808">Transferase</keyword>
<name>A0ABV7CDS1_9VIBR</name>
<protein>
    <submittedName>
        <fullName evidence="3">Glycosyltransferase family A protein</fullName>
        <ecNumber evidence="3">2.4.-.-</ecNumber>
    </submittedName>
</protein>
<sequence>MKIEFLISTVDRNNVDFIYRMFKNLDIENINAVIINQCINIDLPEMIHVPHDNIKIISVKDKGTSNSRNLAMENMSGDICTFTDDDLIYDSKVLDIIEKSFLENDSDIITFKTNFIENDKSIKNYREESFNHTFHSLMKTGDWEIFFRKKSIENKLIKFDSNFGLGCKYPLCEYQIFLTDCFKNGLSLLYIPKVVVRHPLDIVRTGVKFDSHIEKARGAGFARIFGWKGVFAIVYFAIKKYSLYKDRKSLVKEFIDLFSGYVELLKGY</sequence>
<comment type="caution">
    <text evidence="3">The sequence shown here is derived from an EMBL/GenBank/DDBJ whole genome shotgun (WGS) entry which is preliminary data.</text>
</comment>
<dbReference type="RefSeq" id="WP_123015145.1">
    <property type="nucleotide sequence ID" value="NZ_AP024911.1"/>
</dbReference>
<dbReference type="Gene3D" id="3.90.550.10">
    <property type="entry name" value="Spore Coat Polysaccharide Biosynthesis Protein SpsA, Chain A"/>
    <property type="match status" value="1"/>
</dbReference>
<keyword evidence="1" id="KW-0812">Transmembrane</keyword>
<keyword evidence="1" id="KW-1133">Transmembrane helix</keyword>
<organism evidence="3 4">
    <name type="scientific">Vibrio zhugei</name>
    <dbReference type="NCBI Taxonomy" id="2479546"/>
    <lineage>
        <taxon>Bacteria</taxon>
        <taxon>Pseudomonadati</taxon>
        <taxon>Pseudomonadota</taxon>
        <taxon>Gammaproteobacteria</taxon>
        <taxon>Vibrionales</taxon>
        <taxon>Vibrionaceae</taxon>
        <taxon>Vibrio</taxon>
    </lineage>
</organism>
<dbReference type="GO" id="GO:0016757">
    <property type="term" value="F:glycosyltransferase activity"/>
    <property type="evidence" value="ECO:0007669"/>
    <property type="project" value="UniProtKB-KW"/>
</dbReference>
<gene>
    <name evidence="3" type="ORF">ACFODT_13465</name>
</gene>
<evidence type="ECO:0000313" key="4">
    <source>
        <dbReference type="Proteomes" id="UP001595384"/>
    </source>
</evidence>
<dbReference type="EC" id="2.4.-.-" evidence="3"/>
<dbReference type="EMBL" id="JBHRSE010000089">
    <property type="protein sequence ID" value="MFC3024825.1"/>
    <property type="molecule type" value="Genomic_DNA"/>
</dbReference>
<dbReference type="InterPro" id="IPR001173">
    <property type="entry name" value="Glyco_trans_2-like"/>
</dbReference>
<evidence type="ECO:0000256" key="1">
    <source>
        <dbReference type="SAM" id="Phobius"/>
    </source>
</evidence>
<dbReference type="SUPFAM" id="SSF53448">
    <property type="entry name" value="Nucleotide-diphospho-sugar transferases"/>
    <property type="match status" value="1"/>
</dbReference>
<keyword evidence="3" id="KW-0328">Glycosyltransferase</keyword>
<feature type="transmembrane region" description="Helical" evidence="1">
    <location>
        <begin position="220"/>
        <end position="238"/>
    </location>
</feature>
<keyword evidence="1" id="KW-0472">Membrane</keyword>
<reference evidence="4" key="1">
    <citation type="journal article" date="2019" name="Int. J. Syst. Evol. Microbiol.">
        <title>The Global Catalogue of Microorganisms (GCM) 10K type strain sequencing project: providing services to taxonomists for standard genome sequencing and annotation.</title>
        <authorList>
            <consortium name="The Broad Institute Genomics Platform"/>
            <consortium name="The Broad Institute Genome Sequencing Center for Infectious Disease"/>
            <person name="Wu L."/>
            <person name="Ma J."/>
        </authorList>
    </citation>
    <scope>NUCLEOTIDE SEQUENCE [LARGE SCALE GENOMIC DNA]</scope>
    <source>
        <strain evidence="4">KCTC 62784</strain>
    </source>
</reference>
<dbReference type="CDD" id="cd00761">
    <property type="entry name" value="Glyco_tranf_GTA_type"/>
    <property type="match status" value="1"/>
</dbReference>
<evidence type="ECO:0000313" key="3">
    <source>
        <dbReference type="EMBL" id="MFC3024825.1"/>
    </source>
</evidence>
<accession>A0ABV7CDS1</accession>
<dbReference type="Pfam" id="PF00535">
    <property type="entry name" value="Glycos_transf_2"/>
    <property type="match status" value="1"/>
</dbReference>
<dbReference type="Proteomes" id="UP001595384">
    <property type="component" value="Unassembled WGS sequence"/>
</dbReference>
<proteinExistence type="predicted"/>
<dbReference type="InterPro" id="IPR029044">
    <property type="entry name" value="Nucleotide-diphossugar_trans"/>
</dbReference>
<keyword evidence="4" id="KW-1185">Reference proteome</keyword>
<evidence type="ECO:0000259" key="2">
    <source>
        <dbReference type="Pfam" id="PF00535"/>
    </source>
</evidence>
<feature type="domain" description="Glycosyltransferase 2-like" evidence="2">
    <location>
        <begin position="26"/>
        <end position="139"/>
    </location>
</feature>